<accession>A0ABV0MJM7</accession>
<evidence type="ECO:0000313" key="1">
    <source>
        <dbReference type="EMBL" id="MEQ2158608.1"/>
    </source>
</evidence>
<sequence length="111" mass="12835">MVETTGRPPEMASDININKSKVQSFPDSNFLTIFYHFACLNRKTFPQRSRFKQQKQDCKEEVGWTDGYKTSTGSFGFINVSLEILIFIRRMLEQGIRSGNIKIIYSNLEEA</sequence>
<protein>
    <submittedName>
        <fullName evidence="1">Uncharacterized protein</fullName>
    </submittedName>
</protein>
<name>A0ABV0MJM7_9TELE</name>
<comment type="caution">
    <text evidence="1">The sequence shown here is derived from an EMBL/GenBank/DDBJ whole genome shotgun (WGS) entry which is preliminary data.</text>
</comment>
<keyword evidence="2" id="KW-1185">Reference proteome</keyword>
<evidence type="ECO:0000313" key="2">
    <source>
        <dbReference type="Proteomes" id="UP001476798"/>
    </source>
</evidence>
<gene>
    <name evidence="1" type="ORF">GOODEAATRI_014127</name>
</gene>
<dbReference type="EMBL" id="JAHRIO010000981">
    <property type="protein sequence ID" value="MEQ2158608.1"/>
    <property type="molecule type" value="Genomic_DNA"/>
</dbReference>
<proteinExistence type="predicted"/>
<reference evidence="1 2" key="1">
    <citation type="submission" date="2021-06" db="EMBL/GenBank/DDBJ databases">
        <authorList>
            <person name="Palmer J.M."/>
        </authorList>
    </citation>
    <scope>NUCLEOTIDE SEQUENCE [LARGE SCALE GENOMIC DNA]</scope>
    <source>
        <strain evidence="1 2">GA_2019</strain>
        <tissue evidence="1">Muscle</tissue>
    </source>
</reference>
<organism evidence="1 2">
    <name type="scientific">Goodea atripinnis</name>
    <dbReference type="NCBI Taxonomy" id="208336"/>
    <lineage>
        <taxon>Eukaryota</taxon>
        <taxon>Metazoa</taxon>
        <taxon>Chordata</taxon>
        <taxon>Craniata</taxon>
        <taxon>Vertebrata</taxon>
        <taxon>Euteleostomi</taxon>
        <taxon>Actinopterygii</taxon>
        <taxon>Neopterygii</taxon>
        <taxon>Teleostei</taxon>
        <taxon>Neoteleostei</taxon>
        <taxon>Acanthomorphata</taxon>
        <taxon>Ovalentaria</taxon>
        <taxon>Atherinomorphae</taxon>
        <taxon>Cyprinodontiformes</taxon>
        <taxon>Goodeidae</taxon>
        <taxon>Goodea</taxon>
    </lineage>
</organism>
<dbReference type="Proteomes" id="UP001476798">
    <property type="component" value="Unassembled WGS sequence"/>
</dbReference>